<keyword evidence="1" id="KW-0472">Membrane</keyword>
<dbReference type="EMBL" id="CAEZUQ010000013">
    <property type="protein sequence ID" value="CAB4601618.1"/>
    <property type="molecule type" value="Genomic_DNA"/>
</dbReference>
<evidence type="ECO:0000256" key="1">
    <source>
        <dbReference type="SAM" id="Phobius"/>
    </source>
</evidence>
<dbReference type="InterPro" id="IPR006750">
    <property type="entry name" value="YdcZ"/>
</dbReference>
<accession>A0A6J6GYH5</accession>
<dbReference type="GO" id="GO:0005886">
    <property type="term" value="C:plasma membrane"/>
    <property type="evidence" value="ECO:0007669"/>
    <property type="project" value="TreeGrafter"/>
</dbReference>
<keyword evidence="1" id="KW-0812">Transmembrane</keyword>
<dbReference type="Pfam" id="PF04657">
    <property type="entry name" value="DMT_YdcZ"/>
    <property type="match status" value="2"/>
</dbReference>
<gene>
    <name evidence="2" type="ORF">UFOPK1842_00198</name>
</gene>
<proteinExistence type="predicted"/>
<feature type="transmembrane region" description="Helical" evidence="1">
    <location>
        <begin position="250"/>
        <end position="273"/>
    </location>
</feature>
<dbReference type="PANTHER" id="PTHR34821:SF2">
    <property type="entry name" value="INNER MEMBRANE PROTEIN YDCZ"/>
    <property type="match status" value="1"/>
</dbReference>
<feature type="transmembrane region" description="Helical" evidence="1">
    <location>
        <begin position="98"/>
        <end position="117"/>
    </location>
</feature>
<dbReference type="PANTHER" id="PTHR34821">
    <property type="entry name" value="INNER MEMBRANE PROTEIN YDCZ"/>
    <property type="match status" value="1"/>
</dbReference>
<sequence length="307" mass="32393">MFAIFAVLIGVVVAAQSRINGQLSVDLNNGLAAALISFATGWLILFILLALFKKERVGLFLIFKAIREKRLTLWEAAGGLLGGCFVAVQSITVPQIGVALFTISVVAGQTVSSLIVDKMGITPSGKQQITLPRIIGAIATLIAVFIAVYPDLTNSQFKFLPLVLALIVGVFASIQQGLNGRVNAIALRPLATAWLNFATGAVIVVIALAINLFSGAKVEPLPHNIWVYTGGSLGLIFVAVSAYIIKHLGVLNFVILNIAGQLAGAVLIDWIAPAKAGSLNGYLIFGTVMTIASIAVSRIYEARKSKV</sequence>
<reference evidence="2" key="1">
    <citation type="submission" date="2020-05" db="EMBL/GenBank/DDBJ databases">
        <authorList>
            <person name="Chiriac C."/>
            <person name="Salcher M."/>
            <person name="Ghai R."/>
            <person name="Kavagutti S V."/>
        </authorList>
    </citation>
    <scope>NUCLEOTIDE SEQUENCE</scope>
</reference>
<organism evidence="2">
    <name type="scientific">freshwater metagenome</name>
    <dbReference type="NCBI Taxonomy" id="449393"/>
    <lineage>
        <taxon>unclassified sequences</taxon>
        <taxon>metagenomes</taxon>
        <taxon>ecological metagenomes</taxon>
    </lineage>
</organism>
<evidence type="ECO:0000313" key="2">
    <source>
        <dbReference type="EMBL" id="CAB4601618.1"/>
    </source>
</evidence>
<feature type="transmembrane region" description="Helical" evidence="1">
    <location>
        <begin position="155"/>
        <end position="174"/>
    </location>
</feature>
<protein>
    <submittedName>
        <fullName evidence="2">Unannotated protein</fullName>
    </submittedName>
</protein>
<feature type="transmembrane region" description="Helical" evidence="1">
    <location>
        <begin position="225"/>
        <end position="245"/>
    </location>
</feature>
<name>A0A6J6GYH5_9ZZZZ</name>
<feature type="transmembrane region" description="Helical" evidence="1">
    <location>
        <begin position="279"/>
        <end position="300"/>
    </location>
</feature>
<feature type="transmembrane region" description="Helical" evidence="1">
    <location>
        <begin position="129"/>
        <end position="149"/>
    </location>
</feature>
<dbReference type="AlphaFoldDB" id="A0A6J6GYH5"/>
<keyword evidence="1" id="KW-1133">Transmembrane helix</keyword>
<feature type="transmembrane region" description="Helical" evidence="1">
    <location>
        <begin position="30"/>
        <end position="52"/>
    </location>
</feature>
<feature type="transmembrane region" description="Helical" evidence="1">
    <location>
        <begin position="73"/>
        <end position="92"/>
    </location>
</feature>
<feature type="transmembrane region" description="Helical" evidence="1">
    <location>
        <begin position="194"/>
        <end position="213"/>
    </location>
</feature>